<reference evidence="5" key="3">
    <citation type="submission" date="2025-09" db="UniProtKB">
        <authorList>
            <consortium name="Ensembl"/>
        </authorList>
    </citation>
    <scope>IDENTIFICATION</scope>
</reference>
<name>A0A667XFW0_9TELE</name>
<evidence type="ECO:0000256" key="1">
    <source>
        <dbReference type="ARBA" id="ARBA00004123"/>
    </source>
</evidence>
<dbReference type="Proteomes" id="UP000472263">
    <property type="component" value="Chromosome 3"/>
</dbReference>
<dbReference type="InterPro" id="IPR028271">
    <property type="entry name" value="RAMAC"/>
</dbReference>
<dbReference type="Ensembl" id="ENSMMDT00005008118.1">
    <property type="protein sequence ID" value="ENSMMDP00005007881.1"/>
    <property type="gene ID" value="ENSMMDG00005004357.1"/>
</dbReference>
<dbReference type="RefSeq" id="XP_029900077.1">
    <property type="nucleotide sequence ID" value="XM_030044217.1"/>
</dbReference>
<comment type="subcellular location">
    <subcellularLocation>
        <location evidence="1">Nucleus</location>
    </subcellularLocation>
</comment>
<dbReference type="GeneID" id="115354051"/>
<feature type="compositionally biased region" description="Polar residues" evidence="4">
    <location>
        <begin position="104"/>
        <end position="121"/>
    </location>
</feature>
<dbReference type="OrthoDB" id="5875297at2759"/>
<reference evidence="5" key="1">
    <citation type="submission" date="2019-06" db="EMBL/GenBank/DDBJ databases">
        <authorList>
            <consortium name="Wellcome Sanger Institute Data Sharing"/>
        </authorList>
    </citation>
    <scope>NUCLEOTIDE SEQUENCE [LARGE SCALE GENOMIC DNA]</scope>
</reference>
<proteinExistence type="inferred from homology"/>
<evidence type="ECO:0000256" key="4">
    <source>
        <dbReference type="SAM" id="MobiDB-lite"/>
    </source>
</evidence>
<feature type="region of interest" description="Disordered" evidence="4">
    <location>
        <begin position="17"/>
        <end position="121"/>
    </location>
</feature>
<dbReference type="PANTHER" id="PTHR48168">
    <property type="entry name" value="RNA GUANINE-7 METHYLTRANSFERASE-ACTIVATING SUBUNIT-LIKE (PSEUDOGENE)-RELATED"/>
    <property type="match status" value="1"/>
</dbReference>
<feature type="compositionally biased region" description="Basic and acidic residues" evidence="4">
    <location>
        <begin position="17"/>
        <end position="26"/>
    </location>
</feature>
<feature type="compositionally biased region" description="Basic and acidic residues" evidence="4">
    <location>
        <begin position="52"/>
        <end position="61"/>
    </location>
</feature>
<evidence type="ECO:0000313" key="6">
    <source>
        <dbReference type="Proteomes" id="UP000472263"/>
    </source>
</evidence>
<keyword evidence="6" id="KW-1185">Reference proteome</keyword>
<keyword evidence="2" id="KW-0539">Nucleus</keyword>
<evidence type="ECO:0000256" key="3">
    <source>
        <dbReference type="ARBA" id="ARBA00034716"/>
    </source>
</evidence>
<sequence length="121" mass="14477">MTEPAENSNNYEELFAHRFSSEDREYQQYVSRPADPPPVVEDWRGRGGGGARGRDNRYQERRGHRGRGWGRDRSWGGEYREQHYRHDRDRSWGHGSGQQSGHSRYNQGYNSYNQRPHYNRY</sequence>
<accession>A0A667XFW0</accession>
<dbReference type="Pfam" id="PF15320">
    <property type="entry name" value="RAM"/>
    <property type="match status" value="1"/>
</dbReference>
<comment type="similarity">
    <text evidence="3">Belongs to the RAM family.</text>
</comment>
<evidence type="ECO:0000256" key="2">
    <source>
        <dbReference type="ARBA" id="ARBA00023242"/>
    </source>
</evidence>
<dbReference type="PANTHER" id="PTHR48168:SF1">
    <property type="entry name" value="RNA GUANINE-N7 METHYLTRANSFERASE ACTIVATING SUBUNIT-RELATED"/>
    <property type="match status" value="1"/>
</dbReference>
<organism evidence="5 6">
    <name type="scientific">Myripristis murdjan</name>
    <name type="common">pinecone soldierfish</name>
    <dbReference type="NCBI Taxonomy" id="586833"/>
    <lineage>
        <taxon>Eukaryota</taxon>
        <taxon>Metazoa</taxon>
        <taxon>Chordata</taxon>
        <taxon>Craniata</taxon>
        <taxon>Vertebrata</taxon>
        <taxon>Euteleostomi</taxon>
        <taxon>Actinopterygii</taxon>
        <taxon>Neopterygii</taxon>
        <taxon>Teleostei</taxon>
        <taxon>Neoteleostei</taxon>
        <taxon>Acanthomorphata</taxon>
        <taxon>Holocentriformes</taxon>
        <taxon>Holocentridae</taxon>
        <taxon>Myripristis</taxon>
    </lineage>
</organism>
<dbReference type="GeneTree" id="ENSGT00390000011190"/>
<reference evidence="5" key="2">
    <citation type="submission" date="2025-08" db="UniProtKB">
        <authorList>
            <consortium name="Ensembl"/>
        </authorList>
    </citation>
    <scope>IDENTIFICATION</scope>
</reference>
<gene>
    <name evidence="5" type="primary">RAMAC</name>
</gene>
<dbReference type="AlphaFoldDB" id="A0A667XFW0"/>
<evidence type="ECO:0000313" key="5">
    <source>
        <dbReference type="Ensembl" id="ENSMMDP00005007881.1"/>
    </source>
</evidence>
<protein>
    <submittedName>
        <fullName evidence="5">RNA guanine-7 methyltransferase activating subunit</fullName>
    </submittedName>
</protein>
<dbReference type="GO" id="GO:0003723">
    <property type="term" value="F:RNA binding"/>
    <property type="evidence" value="ECO:0007669"/>
    <property type="project" value="InterPro"/>
</dbReference>
<dbReference type="GO" id="GO:0106005">
    <property type="term" value="P:RNA 5'-cap (guanine-N7)-methylation"/>
    <property type="evidence" value="ECO:0007669"/>
    <property type="project" value="InterPro"/>
</dbReference>
<dbReference type="InParanoid" id="A0A667XFW0"/>
<dbReference type="GO" id="GO:0031533">
    <property type="term" value="C:mRNA capping enzyme complex"/>
    <property type="evidence" value="ECO:0007669"/>
    <property type="project" value="InterPro"/>
</dbReference>
<feature type="compositionally biased region" description="Basic and acidic residues" evidence="4">
    <location>
        <begin position="69"/>
        <end position="92"/>
    </location>
</feature>